<dbReference type="PROSITE" id="PS00107">
    <property type="entry name" value="PROTEIN_KINASE_ATP"/>
    <property type="match status" value="1"/>
</dbReference>
<dbReference type="FunFam" id="1.10.510.10:FF:000190">
    <property type="entry name" value="Proto-oncogene tyrosine-protein kinase receptor Ret"/>
    <property type="match status" value="1"/>
</dbReference>
<keyword evidence="13" id="KW-0325">Glycoprotein</keyword>
<dbReference type="InterPro" id="IPR041163">
    <property type="entry name" value="Ret_CLD1"/>
</dbReference>
<feature type="domain" description="Cadherin" evidence="19">
    <location>
        <begin position="222"/>
        <end position="298"/>
    </location>
</feature>
<feature type="region of interest" description="Disordered" evidence="17">
    <location>
        <begin position="1102"/>
        <end position="1121"/>
    </location>
</feature>
<feature type="compositionally biased region" description="Acidic residues" evidence="17">
    <location>
        <begin position="1108"/>
        <end position="1119"/>
    </location>
</feature>
<organism evidence="20 21">
    <name type="scientific">Petromyzon marinus</name>
    <name type="common">Sea lamprey</name>
    <dbReference type="NCBI Taxonomy" id="7757"/>
    <lineage>
        <taxon>Eukaryota</taxon>
        <taxon>Metazoa</taxon>
        <taxon>Chordata</taxon>
        <taxon>Craniata</taxon>
        <taxon>Vertebrata</taxon>
        <taxon>Cyclostomata</taxon>
        <taxon>Hyperoartia</taxon>
        <taxon>Petromyzontiformes</taxon>
        <taxon>Petromyzontidae</taxon>
        <taxon>Petromyzon</taxon>
    </lineage>
</organism>
<dbReference type="Pfam" id="PF17813">
    <property type="entry name" value="RET_CLD4"/>
    <property type="match status" value="1"/>
</dbReference>
<dbReference type="GO" id="GO:0005524">
    <property type="term" value="F:ATP binding"/>
    <property type="evidence" value="ECO:0007669"/>
    <property type="project" value="UniProtKB-UniRule"/>
</dbReference>
<dbReference type="SUPFAM" id="SSF56112">
    <property type="entry name" value="Protein kinase-like (PK-like)"/>
    <property type="match status" value="1"/>
</dbReference>
<keyword evidence="4" id="KW-0812">Transmembrane</keyword>
<dbReference type="GO" id="GO:0004714">
    <property type="term" value="F:transmembrane receptor protein tyrosine kinase activity"/>
    <property type="evidence" value="ECO:0007669"/>
    <property type="project" value="UniProtKB-EC"/>
</dbReference>
<dbReference type="GO" id="GO:0005509">
    <property type="term" value="F:calcium ion binding"/>
    <property type="evidence" value="ECO:0007669"/>
    <property type="project" value="UniProtKB-UniRule"/>
</dbReference>
<dbReference type="GO" id="GO:0007169">
    <property type="term" value="P:cell surface receptor protein tyrosine kinase signaling pathway"/>
    <property type="evidence" value="ECO:0007669"/>
    <property type="project" value="TreeGrafter"/>
</dbReference>
<dbReference type="GeneID" id="116951076"/>
<dbReference type="PROSITE" id="PS50268">
    <property type="entry name" value="CADHERIN_2"/>
    <property type="match status" value="1"/>
</dbReference>
<evidence type="ECO:0000313" key="21">
    <source>
        <dbReference type="RefSeq" id="XP_032825345.1"/>
    </source>
</evidence>
<dbReference type="InterPro" id="IPR020635">
    <property type="entry name" value="Tyr_kinase_cat_dom"/>
</dbReference>
<dbReference type="InterPro" id="IPR017441">
    <property type="entry name" value="Protein_kinase_ATP_BS"/>
</dbReference>
<reference evidence="21" key="1">
    <citation type="submission" date="2025-08" db="UniProtKB">
        <authorList>
            <consortium name="RefSeq"/>
        </authorList>
    </citation>
    <scope>IDENTIFICATION</scope>
    <source>
        <tissue evidence="21">Sperm</tissue>
    </source>
</reference>
<dbReference type="Gene3D" id="3.30.200.20">
    <property type="entry name" value="Phosphorylase Kinase, domain 1"/>
    <property type="match status" value="1"/>
</dbReference>
<evidence type="ECO:0000256" key="7">
    <source>
        <dbReference type="ARBA" id="ARBA00022777"/>
    </source>
</evidence>
<feature type="compositionally biased region" description="Pro residues" evidence="17">
    <location>
        <begin position="474"/>
        <end position="489"/>
    </location>
</feature>
<keyword evidence="6 16" id="KW-0547">Nucleotide-binding</keyword>
<keyword evidence="7 21" id="KW-0418">Kinase</keyword>
<dbReference type="PRINTS" id="PR00109">
    <property type="entry name" value="TYRKINASE"/>
</dbReference>
<dbReference type="CDD" id="cd11304">
    <property type="entry name" value="Cadherin_repeat"/>
    <property type="match status" value="1"/>
</dbReference>
<keyword evidence="8 16" id="KW-0067">ATP-binding</keyword>
<evidence type="ECO:0000256" key="5">
    <source>
        <dbReference type="ARBA" id="ARBA00022729"/>
    </source>
</evidence>
<evidence type="ECO:0000256" key="11">
    <source>
        <dbReference type="ARBA" id="ARBA00023137"/>
    </source>
</evidence>
<dbReference type="InterPro" id="IPR000719">
    <property type="entry name" value="Prot_kinase_dom"/>
</dbReference>
<dbReference type="InterPro" id="IPR041317">
    <property type="entry name" value="RET_CLD4"/>
</dbReference>
<evidence type="ECO:0000256" key="10">
    <source>
        <dbReference type="ARBA" id="ARBA00023136"/>
    </source>
</evidence>
<feature type="region of interest" description="Disordered" evidence="17">
    <location>
        <begin position="469"/>
        <end position="507"/>
    </location>
</feature>
<dbReference type="GO" id="GO:0043235">
    <property type="term" value="C:receptor complex"/>
    <property type="evidence" value="ECO:0007669"/>
    <property type="project" value="TreeGrafter"/>
</dbReference>
<dbReference type="GO" id="GO:0007156">
    <property type="term" value="P:homophilic cell adhesion via plasma membrane adhesion molecules"/>
    <property type="evidence" value="ECO:0007669"/>
    <property type="project" value="InterPro"/>
</dbReference>
<evidence type="ECO:0000256" key="9">
    <source>
        <dbReference type="ARBA" id="ARBA00022989"/>
    </source>
</evidence>
<dbReference type="Gene3D" id="1.10.510.10">
    <property type="entry name" value="Transferase(Phosphotransferase) domain 1"/>
    <property type="match status" value="1"/>
</dbReference>
<comment type="subcellular location">
    <subcellularLocation>
        <location evidence="1">Membrane</location>
        <topology evidence="1">Single-pass type I membrane protein</topology>
    </subcellularLocation>
</comment>
<keyword evidence="10" id="KW-0472">Membrane</keyword>
<dbReference type="FunFam" id="3.30.200.20:FF:000234">
    <property type="entry name" value="Proto-oncogene tyrosine-protein kinase receptor Ret"/>
    <property type="match status" value="1"/>
</dbReference>
<accession>A0AAJ7TYI2</accession>
<dbReference type="PANTHER" id="PTHR24416:SF485">
    <property type="entry name" value="PROTO-ONCOGENE TYROSINE-PROTEIN KINASE RECEPTOR RET"/>
    <property type="match status" value="1"/>
</dbReference>
<evidence type="ECO:0000256" key="17">
    <source>
        <dbReference type="SAM" id="MobiDB-lite"/>
    </source>
</evidence>
<keyword evidence="11" id="KW-0829">Tyrosine-protein kinase</keyword>
<dbReference type="InterPro" id="IPR040667">
    <property type="entry name" value="Ret_CLD3"/>
</dbReference>
<evidence type="ECO:0000256" key="13">
    <source>
        <dbReference type="ARBA" id="ARBA00023180"/>
    </source>
</evidence>
<dbReference type="Pfam" id="PF17812">
    <property type="entry name" value="RET_CLD3"/>
    <property type="match status" value="1"/>
</dbReference>
<dbReference type="InterPro" id="IPR015919">
    <property type="entry name" value="Cadherin-like_sf"/>
</dbReference>
<feature type="region of interest" description="Disordered" evidence="17">
    <location>
        <begin position="1152"/>
        <end position="1171"/>
    </location>
</feature>
<dbReference type="Gene3D" id="2.60.40.60">
    <property type="entry name" value="Cadherins"/>
    <property type="match status" value="2"/>
</dbReference>
<dbReference type="SMART" id="SM00219">
    <property type="entry name" value="TyrKc"/>
    <property type="match status" value="1"/>
</dbReference>
<evidence type="ECO:0000256" key="4">
    <source>
        <dbReference type="ARBA" id="ARBA00022692"/>
    </source>
</evidence>
<dbReference type="KEGG" id="pmrn:116951076"/>
<evidence type="ECO:0000256" key="6">
    <source>
        <dbReference type="ARBA" id="ARBA00022741"/>
    </source>
</evidence>
<keyword evidence="9" id="KW-1133">Transmembrane helix</keyword>
<sequence>MKLPRLTPGRCQAVAWMATLLCQGAWAIYFPQKTYHETIPVGFAPNASFLRLYAVLEAGEAGVHFELGKLSLVMHHAFLPWQNHLFDVDAATGDVSLKRPLEGQGQLLKLDPNAPFAFRLHVNATTSRRSPSRAQCGGGGGAASQRATAQATVMLRVTPQPWDCSRLTPQELCFREAAPSPLQPGPAAASMHLQENTAAGGAPLVLLAPLPVRLACPHVNATYALVQGSLASPFRVDAASAVLRVLESLDRERVDRYRLHVECTVIGVGGGGGEVAAARAVLPLAVFVDDEDDSAPFLENGTDTKEVVITYNRRKDDLVSEILVHDLDSGGWSMRYTLNSTGPNSESLFFIRDNSRDTAYPVDNRTVTGTTYVFGLVLSKNLPIKFQGEFQAELRATDVQFQCGRPHAERRAAAVLARVRIHVLPVPLAFPAPLLTVHVERRAARLAQVWKACVLNCSSLHTATVSYSIAPADSEPPPPPGVHQPPPRGGSPNGSEEEAAAVGAATPAATATTAVASGARERAPSACAHALAMTRAGGWLYVNDTALLCDRVRCPELRFTLTAHDVVTGLQASATLHVVFRGESCVPSPGKCSSSCSENDRQAGCESCSALGAVTGRCQWRRGPSSGINKNYSTCSSNLLTCPDGVCDEMERDNEDLCPQDCVESGNVIGGHEMGYPLGIRAGHGTCYCYDILKCICELPDIEEPGCDEGCRAVVATAGVCSVIIALSLAVTILRRRRQKGQLKGSSLPTAELTFRRQPVTYSSNNNRMPPSESADNLSSVEACKILEDPKWEFPRKNLALGKTLGEGEFGKVVKATAFRLKGKAGYTTVAVKMLKECASHSELRDLLSELNLLKQVNHPNIIRLHGACTQDGPLYLIVEYAKYGSLRSFLRVRRKAEFAVPAGGASNRNSRLLDNPDERGLTLGDLVSFAWQISRGMTYLADMKLVHRDLAARNVLVAEGRKMKISDFGLSRDVYEGDSYVKRTKGRIPVKWMAIESLFEHMYTSQSDVWSFGILLWEIMTLGGTPYPGIPPERLFNLLKTGYRMEKPENCSDDLYGLMQRCWTHDPARRPHFAEISKDLEKMMVKSRDYLDLTAPAASDASIYEDGGSDEGTGEEETPLVTCDDSEAVAAMRGLPATWIENKLYGMSCPDWSEDRPPHEPTSQDHKDAGNAKYTNEELSAVRYANWMVTQTAT</sequence>
<dbReference type="RefSeq" id="XP_032825345.1">
    <property type="nucleotide sequence ID" value="XM_032969454.1"/>
</dbReference>
<dbReference type="Proteomes" id="UP001318040">
    <property type="component" value="Chromosome 41"/>
</dbReference>
<keyword evidence="12 21" id="KW-0675">Receptor</keyword>
<dbReference type="InterPro" id="IPR001245">
    <property type="entry name" value="Ser-Thr/Tyr_kinase_cat_dom"/>
</dbReference>
<dbReference type="Pfam" id="PF22540">
    <property type="entry name" value="RET_CRD"/>
    <property type="match status" value="1"/>
</dbReference>
<feature type="binding site" evidence="16">
    <location>
        <position position="833"/>
    </location>
    <ligand>
        <name>ATP</name>
        <dbReference type="ChEBI" id="CHEBI:30616"/>
    </ligand>
</feature>
<evidence type="ECO:0000313" key="20">
    <source>
        <dbReference type="Proteomes" id="UP001318040"/>
    </source>
</evidence>
<dbReference type="GO" id="GO:0005886">
    <property type="term" value="C:plasma membrane"/>
    <property type="evidence" value="ECO:0007669"/>
    <property type="project" value="TreeGrafter"/>
</dbReference>
<evidence type="ECO:0000259" key="19">
    <source>
        <dbReference type="PROSITE" id="PS50268"/>
    </source>
</evidence>
<dbReference type="PANTHER" id="PTHR24416">
    <property type="entry name" value="TYROSINE-PROTEIN KINASE RECEPTOR"/>
    <property type="match status" value="1"/>
</dbReference>
<dbReference type="EC" id="2.7.10.1" evidence="2"/>
<feature type="compositionally biased region" description="Basic and acidic residues" evidence="17">
    <location>
        <begin position="1154"/>
        <end position="1171"/>
    </location>
</feature>
<dbReference type="InterPro" id="IPR055162">
    <property type="entry name" value="RET_CRD"/>
</dbReference>
<dbReference type="Pfam" id="PF17756">
    <property type="entry name" value="RET_CLD1"/>
    <property type="match status" value="1"/>
</dbReference>
<dbReference type="CTD" id="5979"/>
<dbReference type="PROSITE" id="PS50011">
    <property type="entry name" value="PROTEIN_KINASE_DOM"/>
    <property type="match status" value="1"/>
</dbReference>
<evidence type="ECO:0000256" key="1">
    <source>
        <dbReference type="ARBA" id="ARBA00004479"/>
    </source>
</evidence>
<keyword evidence="3" id="KW-0808">Transferase</keyword>
<evidence type="ECO:0000256" key="12">
    <source>
        <dbReference type="ARBA" id="ARBA00023170"/>
    </source>
</evidence>
<evidence type="ECO:0000256" key="8">
    <source>
        <dbReference type="ARBA" id="ARBA00022840"/>
    </source>
</evidence>
<comment type="catalytic activity">
    <reaction evidence="14">
        <text>L-tyrosyl-[protein] + ATP = O-phospho-L-tyrosyl-[protein] + ADP + H(+)</text>
        <dbReference type="Rhea" id="RHEA:10596"/>
        <dbReference type="Rhea" id="RHEA-COMP:10136"/>
        <dbReference type="Rhea" id="RHEA-COMP:20101"/>
        <dbReference type="ChEBI" id="CHEBI:15378"/>
        <dbReference type="ChEBI" id="CHEBI:30616"/>
        <dbReference type="ChEBI" id="CHEBI:46858"/>
        <dbReference type="ChEBI" id="CHEBI:61978"/>
        <dbReference type="ChEBI" id="CHEBI:456216"/>
        <dbReference type="EC" id="2.7.10.1"/>
    </reaction>
</comment>
<dbReference type="InterPro" id="IPR008266">
    <property type="entry name" value="Tyr_kinase_AS"/>
</dbReference>
<keyword evidence="20" id="KW-1185">Reference proteome</keyword>
<keyword evidence="15" id="KW-0106">Calcium</keyword>
<dbReference type="SUPFAM" id="SSF49313">
    <property type="entry name" value="Cadherin-like"/>
    <property type="match status" value="1"/>
</dbReference>
<proteinExistence type="predicted"/>
<dbReference type="InterPro" id="IPR002126">
    <property type="entry name" value="Cadherin-like_dom"/>
</dbReference>
<name>A0AAJ7TYI2_PETMA</name>
<evidence type="ECO:0000256" key="2">
    <source>
        <dbReference type="ARBA" id="ARBA00011902"/>
    </source>
</evidence>
<evidence type="ECO:0000256" key="3">
    <source>
        <dbReference type="ARBA" id="ARBA00022679"/>
    </source>
</evidence>
<evidence type="ECO:0000256" key="14">
    <source>
        <dbReference type="ARBA" id="ARBA00051243"/>
    </source>
</evidence>
<evidence type="ECO:0000256" key="15">
    <source>
        <dbReference type="PROSITE-ProRule" id="PRU00043"/>
    </source>
</evidence>
<gene>
    <name evidence="21" type="primary">RET</name>
</gene>
<dbReference type="InterPro" id="IPR050122">
    <property type="entry name" value="RTK"/>
</dbReference>
<dbReference type="InterPro" id="IPR011009">
    <property type="entry name" value="Kinase-like_dom_sf"/>
</dbReference>
<protein>
    <recommendedName>
        <fullName evidence="2">receptor protein-tyrosine kinase</fullName>
        <ecNumber evidence="2">2.7.10.1</ecNumber>
    </recommendedName>
</protein>
<dbReference type="PROSITE" id="PS00109">
    <property type="entry name" value="PROTEIN_KINASE_TYR"/>
    <property type="match status" value="1"/>
</dbReference>
<keyword evidence="5" id="KW-0732">Signal</keyword>
<feature type="domain" description="Protein kinase" evidence="18">
    <location>
        <begin position="799"/>
        <end position="1092"/>
    </location>
</feature>
<dbReference type="Pfam" id="PF07714">
    <property type="entry name" value="PK_Tyr_Ser-Thr"/>
    <property type="match status" value="1"/>
</dbReference>
<evidence type="ECO:0000256" key="16">
    <source>
        <dbReference type="PROSITE-ProRule" id="PRU10141"/>
    </source>
</evidence>
<evidence type="ECO:0000259" key="18">
    <source>
        <dbReference type="PROSITE" id="PS50011"/>
    </source>
</evidence>
<dbReference type="AlphaFoldDB" id="A0AAJ7TYI2"/>